<reference evidence="10 11" key="1">
    <citation type="journal article" date="2010" name="Nature">
        <title>Genome sequencing and analysis of the model grass Brachypodium distachyon.</title>
        <authorList>
            <consortium name="International Brachypodium Initiative"/>
        </authorList>
    </citation>
    <scope>NUCLEOTIDE SEQUENCE [LARGE SCALE GENOMIC DNA]</scope>
    <source>
        <strain evidence="10 11">Bd21</strain>
    </source>
</reference>
<evidence type="ECO:0000256" key="5">
    <source>
        <dbReference type="ARBA" id="ARBA00023034"/>
    </source>
</evidence>
<keyword evidence="4" id="KW-0254">Endocytosis</keyword>
<dbReference type="InterPro" id="IPR045192">
    <property type="entry name" value="AP180-like"/>
</dbReference>
<dbReference type="FunCoup" id="I1HM89">
    <property type="interactions" value="308"/>
</dbReference>
<dbReference type="GO" id="GO:0072583">
    <property type="term" value="P:clathrin-dependent endocytosis"/>
    <property type="evidence" value="ECO:0000318"/>
    <property type="project" value="GO_Central"/>
</dbReference>
<reference evidence="11" key="3">
    <citation type="submission" date="2018-08" db="UniProtKB">
        <authorList>
            <consortium name="EnsemblPlants"/>
        </authorList>
    </citation>
    <scope>IDENTIFICATION</scope>
    <source>
        <strain evidence="11">cv. Bd21</strain>
    </source>
</reference>
<evidence type="ECO:0000256" key="2">
    <source>
        <dbReference type="ARBA" id="ARBA00004555"/>
    </source>
</evidence>
<dbReference type="InterPro" id="IPR008942">
    <property type="entry name" value="ENTH_VHS"/>
</dbReference>
<evidence type="ECO:0000256" key="3">
    <source>
        <dbReference type="ARBA" id="ARBA00004600"/>
    </source>
</evidence>
<dbReference type="GO" id="GO:0032050">
    <property type="term" value="F:clathrin heavy chain binding"/>
    <property type="evidence" value="ECO:0000318"/>
    <property type="project" value="GO_Central"/>
</dbReference>
<dbReference type="GO" id="GO:0048268">
    <property type="term" value="P:clathrin coat assembly"/>
    <property type="evidence" value="ECO:0007669"/>
    <property type="project" value="InterPro"/>
</dbReference>
<sequence length="581" mass="61470">MSIRKALGAVKDQARIGIAKVAVSGAELDVAADDRHAREVLRLTSSPSSRARVSACVAAVSRRLARTRDYVVAAKCLALLHRLLADGDPHFRHELSGHGVLGAMAAEFRDEAHPASWDHTAFVRALALYLDDRARFLLSLLPPPRTVRFASLDGPSSSPAPAADMAARPAHEMDAAALLARAGQLRHLIERCLACRPAGAARRSRVVLAALWPVVKDSAALYADMAAVLAALLDRFFDMEDYEDCAEAFEAHVSAARLADGLLALYAWCDHAGVARSSDLEFPEVKRVDDKFLETLEQLLRERGQAEAAQTPSPPPANAHVMDGIERDVNGIRALPAPEHYKLAPTKAAAAAVAPMGDEQIQEQGELVDLRESAEEQGNKMALALFSGDPPAPETKNGGWVAFPSEDDDDAAAITASAWQTPAAEPGWELALVETASTLSTRGTAAPGGGMDALLLQGMYDHGAAVRQQQQHAASGSASSVVLPGAGFLALPGPGVHGGGGDPFAASLAVPPPAYVQMAEMERKRELLAQEQRMWAQYRQGGMQGRTGLNGVAVGGGGSAFVANSSMPMPMAGYHGGYYHY</sequence>
<keyword evidence="6" id="KW-0472">Membrane</keyword>
<accession>I1HM89</accession>
<keyword evidence="12" id="KW-1185">Reference proteome</keyword>
<dbReference type="ExpressionAtlas" id="I1HM89">
    <property type="expression patterns" value="baseline and differential"/>
</dbReference>
<evidence type="ECO:0000313" key="12">
    <source>
        <dbReference type="Proteomes" id="UP000008810"/>
    </source>
</evidence>
<comment type="subcellular location">
    <subcellularLocation>
        <location evidence="1">Cytoplasmic vesicle</location>
        <location evidence="1">Clathrin-coated vesicle</location>
    </subcellularLocation>
    <subcellularLocation>
        <location evidence="2">Golgi apparatus</location>
    </subcellularLocation>
    <subcellularLocation>
        <location evidence="3">Membrane</location>
        <location evidence="3">Clathrin-coated pit</location>
    </subcellularLocation>
</comment>
<dbReference type="GO" id="GO:0005794">
    <property type="term" value="C:Golgi apparatus"/>
    <property type="evidence" value="ECO:0007669"/>
    <property type="project" value="UniProtKB-SubCell"/>
</dbReference>
<dbReference type="CDD" id="cd16987">
    <property type="entry name" value="ANTH_N_AP180_plant"/>
    <property type="match status" value="1"/>
</dbReference>
<dbReference type="SUPFAM" id="SSF48464">
    <property type="entry name" value="ENTH/VHS domain"/>
    <property type="match status" value="1"/>
</dbReference>
<dbReference type="GO" id="GO:0000149">
    <property type="term" value="F:SNARE binding"/>
    <property type="evidence" value="ECO:0000318"/>
    <property type="project" value="GO_Central"/>
</dbReference>
<dbReference type="PANTHER" id="PTHR22951:SF23">
    <property type="entry name" value="OS05G0112101 PROTEIN"/>
    <property type="match status" value="1"/>
</dbReference>
<keyword evidence="7" id="KW-0168">Coated pit</keyword>
<evidence type="ECO:0000256" key="8">
    <source>
        <dbReference type="ARBA" id="ARBA00023329"/>
    </source>
</evidence>
<dbReference type="EMBL" id="CM000881">
    <property type="protein sequence ID" value="KQK07700.1"/>
    <property type="molecule type" value="Genomic_DNA"/>
</dbReference>
<dbReference type="OMA" id="ENGGWVA"/>
<dbReference type="GO" id="GO:0006900">
    <property type="term" value="P:vesicle budding from membrane"/>
    <property type="evidence" value="ECO:0000318"/>
    <property type="project" value="GO_Central"/>
</dbReference>
<gene>
    <name evidence="11" type="primary">LOC100844880</name>
    <name evidence="10" type="ORF">BRADI_2g37120v3</name>
</gene>
<dbReference type="STRING" id="15368.I1HM89"/>
<dbReference type="Gramene" id="KQK07700">
    <property type="protein sequence ID" value="KQK07700"/>
    <property type="gene ID" value="BRADI_2g37120v3"/>
</dbReference>
<evidence type="ECO:0000256" key="4">
    <source>
        <dbReference type="ARBA" id="ARBA00022583"/>
    </source>
</evidence>
<dbReference type="GO" id="GO:0030136">
    <property type="term" value="C:clathrin-coated vesicle"/>
    <property type="evidence" value="ECO:0000318"/>
    <property type="project" value="GO_Central"/>
</dbReference>
<evidence type="ECO:0000256" key="7">
    <source>
        <dbReference type="ARBA" id="ARBA00023176"/>
    </source>
</evidence>
<keyword evidence="8" id="KW-0968">Cytoplasmic vesicle</keyword>
<dbReference type="Proteomes" id="UP000008810">
    <property type="component" value="Chromosome 2"/>
</dbReference>
<dbReference type="GO" id="GO:0005905">
    <property type="term" value="C:clathrin-coated pit"/>
    <property type="evidence" value="ECO:0000318"/>
    <property type="project" value="GO_Central"/>
</dbReference>
<dbReference type="SMART" id="SM00273">
    <property type="entry name" value="ENTH"/>
    <property type="match status" value="1"/>
</dbReference>
<dbReference type="GO" id="GO:0005546">
    <property type="term" value="F:phosphatidylinositol-4,5-bisphosphate binding"/>
    <property type="evidence" value="ECO:0000318"/>
    <property type="project" value="GO_Central"/>
</dbReference>
<keyword evidence="5" id="KW-0333">Golgi apparatus</keyword>
<proteinExistence type="predicted"/>
<dbReference type="InterPro" id="IPR014712">
    <property type="entry name" value="ANTH_dom_sf"/>
</dbReference>
<dbReference type="Gene3D" id="1.25.40.90">
    <property type="match status" value="1"/>
</dbReference>
<reference evidence="10" key="2">
    <citation type="submission" date="2017-06" db="EMBL/GenBank/DDBJ databases">
        <title>WGS assembly of Brachypodium distachyon.</title>
        <authorList>
            <consortium name="The International Brachypodium Initiative"/>
            <person name="Lucas S."/>
            <person name="Harmon-Smith M."/>
            <person name="Lail K."/>
            <person name="Tice H."/>
            <person name="Grimwood J."/>
            <person name="Bruce D."/>
            <person name="Barry K."/>
            <person name="Shu S."/>
            <person name="Lindquist E."/>
            <person name="Wang M."/>
            <person name="Pitluck S."/>
            <person name="Vogel J.P."/>
            <person name="Garvin D.F."/>
            <person name="Mockler T.C."/>
            <person name="Schmutz J."/>
            <person name="Rokhsar D."/>
            <person name="Bevan M.W."/>
        </authorList>
    </citation>
    <scope>NUCLEOTIDE SEQUENCE</scope>
    <source>
        <strain evidence="10">Bd21</strain>
    </source>
</reference>
<dbReference type="InterPro" id="IPR048050">
    <property type="entry name" value="ANTH_N_plant"/>
</dbReference>
<evidence type="ECO:0000259" key="9">
    <source>
        <dbReference type="PROSITE" id="PS50942"/>
    </source>
</evidence>
<dbReference type="FunFam" id="1.20.58.150:FF:000005">
    <property type="entry name" value="putative clathrin assembly protein At2g25430"/>
    <property type="match status" value="1"/>
</dbReference>
<dbReference type="GeneID" id="100844880"/>
<dbReference type="KEGG" id="bdi:100844880"/>
<dbReference type="EnsemblPlants" id="KQK07700">
    <property type="protein sequence ID" value="KQK07700"/>
    <property type="gene ID" value="BRADI_2g37120v3"/>
</dbReference>
<dbReference type="RefSeq" id="XP_003568997.1">
    <property type="nucleotide sequence ID" value="XM_003568949.4"/>
</dbReference>
<dbReference type="HOGENOM" id="CLU_014098_3_0_1"/>
<dbReference type="GO" id="GO:0005545">
    <property type="term" value="F:1-phosphatidylinositol binding"/>
    <property type="evidence" value="ECO:0000318"/>
    <property type="project" value="GO_Central"/>
</dbReference>
<name>I1HM89_BRADI</name>
<dbReference type="InterPro" id="IPR013809">
    <property type="entry name" value="ENTH"/>
</dbReference>
<feature type="domain" description="ENTH" evidence="9">
    <location>
        <begin position="8"/>
        <end position="144"/>
    </location>
</feature>
<evidence type="ECO:0000256" key="6">
    <source>
        <dbReference type="ARBA" id="ARBA00023136"/>
    </source>
</evidence>
<evidence type="ECO:0000256" key="1">
    <source>
        <dbReference type="ARBA" id="ARBA00004132"/>
    </source>
</evidence>
<dbReference type="PROSITE" id="PS50942">
    <property type="entry name" value="ENTH"/>
    <property type="match status" value="1"/>
</dbReference>
<dbReference type="Pfam" id="PF07651">
    <property type="entry name" value="ANTH"/>
    <property type="match status" value="1"/>
</dbReference>
<dbReference type="PANTHER" id="PTHR22951">
    <property type="entry name" value="CLATHRIN ASSEMBLY PROTEIN"/>
    <property type="match status" value="1"/>
</dbReference>
<dbReference type="AlphaFoldDB" id="I1HM89"/>
<dbReference type="SUPFAM" id="SSF89009">
    <property type="entry name" value="GAT-like domain"/>
    <property type="match status" value="1"/>
</dbReference>
<dbReference type="OrthoDB" id="44015at2759"/>
<dbReference type="InterPro" id="IPR011417">
    <property type="entry name" value="ANTH_dom"/>
</dbReference>
<evidence type="ECO:0000313" key="11">
    <source>
        <dbReference type="EnsemblPlants" id="KQK07700"/>
    </source>
</evidence>
<evidence type="ECO:0000313" key="10">
    <source>
        <dbReference type="EMBL" id="KQK07700.1"/>
    </source>
</evidence>
<organism evidence="10">
    <name type="scientific">Brachypodium distachyon</name>
    <name type="common">Purple false brome</name>
    <name type="synonym">Trachynia distachya</name>
    <dbReference type="NCBI Taxonomy" id="15368"/>
    <lineage>
        <taxon>Eukaryota</taxon>
        <taxon>Viridiplantae</taxon>
        <taxon>Streptophyta</taxon>
        <taxon>Embryophyta</taxon>
        <taxon>Tracheophyta</taxon>
        <taxon>Spermatophyta</taxon>
        <taxon>Magnoliopsida</taxon>
        <taxon>Liliopsida</taxon>
        <taxon>Poales</taxon>
        <taxon>Poaceae</taxon>
        <taxon>BOP clade</taxon>
        <taxon>Pooideae</taxon>
        <taxon>Stipodae</taxon>
        <taxon>Brachypodieae</taxon>
        <taxon>Brachypodium</taxon>
    </lineage>
</organism>
<dbReference type="Gene3D" id="1.20.58.150">
    <property type="entry name" value="ANTH domain"/>
    <property type="match status" value="1"/>
</dbReference>
<dbReference type="eggNOG" id="KOG0251">
    <property type="taxonomic scope" value="Eukaryota"/>
</dbReference>
<protein>
    <recommendedName>
        <fullName evidence="9">ENTH domain-containing protein</fullName>
    </recommendedName>
</protein>